<reference evidence="1" key="2">
    <citation type="submission" date="2016-06" db="EMBL/GenBank/DDBJ databases">
        <title>The genome of a short-lived fish provides insights into sex chromosome evolution and the genetic control of aging.</title>
        <authorList>
            <person name="Reichwald K."/>
            <person name="Felder M."/>
            <person name="Petzold A."/>
            <person name="Koch P."/>
            <person name="Groth M."/>
            <person name="Platzer M."/>
        </authorList>
    </citation>
    <scope>NUCLEOTIDE SEQUENCE</scope>
    <source>
        <tissue evidence="1">Brain</tissue>
    </source>
</reference>
<dbReference type="AlphaFoldDB" id="A0A1A8MV99"/>
<name>A0A1A8MV99_9TELE</name>
<dbReference type="EMBL" id="HAEF01019260">
    <property type="protein sequence ID" value="SBR60419.1"/>
    <property type="molecule type" value="Transcribed_RNA"/>
</dbReference>
<proteinExistence type="predicted"/>
<evidence type="ECO:0000313" key="1">
    <source>
        <dbReference type="EMBL" id="SBR60419.1"/>
    </source>
</evidence>
<protein>
    <submittedName>
        <fullName evidence="1">Uncharacterized protein</fullName>
    </submittedName>
</protein>
<reference evidence="1" key="1">
    <citation type="submission" date="2016-05" db="EMBL/GenBank/DDBJ databases">
        <authorList>
            <person name="Lavstsen T."/>
            <person name="Jespersen J.S."/>
        </authorList>
    </citation>
    <scope>NUCLEOTIDE SEQUENCE</scope>
    <source>
        <tissue evidence="1">Brain</tissue>
    </source>
</reference>
<feature type="non-terminal residue" evidence="1">
    <location>
        <position position="52"/>
    </location>
</feature>
<accession>A0A1A8MV99</accession>
<gene>
    <name evidence="1" type="primary">Nfu_g_1_021758</name>
</gene>
<organism evidence="1">
    <name type="scientific">Nothobranchius pienaari</name>
    <dbReference type="NCBI Taxonomy" id="704102"/>
    <lineage>
        <taxon>Eukaryota</taxon>
        <taxon>Metazoa</taxon>
        <taxon>Chordata</taxon>
        <taxon>Craniata</taxon>
        <taxon>Vertebrata</taxon>
        <taxon>Euteleostomi</taxon>
        <taxon>Actinopterygii</taxon>
        <taxon>Neopterygii</taxon>
        <taxon>Teleostei</taxon>
        <taxon>Neoteleostei</taxon>
        <taxon>Acanthomorphata</taxon>
        <taxon>Ovalentaria</taxon>
        <taxon>Atherinomorphae</taxon>
        <taxon>Cyprinodontiformes</taxon>
        <taxon>Nothobranchiidae</taxon>
        <taxon>Nothobranchius</taxon>
    </lineage>
</organism>
<sequence>CLDIESTGFQIRETTPLSPCLRAFLQLKRRTSVAHIGRYREREVRTGLRRSM</sequence>
<feature type="non-terminal residue" evidence="1">
    <location>
        <position position="1"/>
    </location>
</feature>